<gene>
    <name evidence="2" type="ORF">BCR44DRAFT_1146969</name>
</gene>
<reference evidence="2 3" key="1">
    <citation type="submission" date="2016-07" db="EMBL/GenBank/DDBJ databases">
        <title>Pervasive Adenine N6-methylation of Active Genes in Fungi.</title>
        <authorList>
            <consortium name="DOE Joint Genome Institute"/>
            <person name="Mondo S.J."/>
            <person name="Dannebaum R.O."/>
            <person name="Kuo R.C."/>
            <person name="Labutti K."/>
            <person name="Haridas S."/>
            <person name="Kuo A."/>
            <person name="Salamov A."/>
            <person name="Ahrendt S.R."/>
            <person name="Lipzen A."/>
            <person name="Sullivan W."/>
            <person name="Andreopoulos W.B."/>
            <person name="Clum A."/>
            <person name="Lindquist E."/>
            <person name="Daum C."/>
            <person name="Ramamoorthy G.K."/>
            <person name="Gryganskyi A."/>
            <person name="Culley D."/>
            <person name="Magnuson J.K."/>
            <person name="James T.Y."/>
            <person name="O'Malley M.A."/>
            <person name="Stajich J.E."/>
            <person name="Spatafora J.W."/>
            <person name="Visel A."/>
            <person name="Grigoriev I.V."/>
        </authorList>
    </citation>
    <scope>NUCLEOTIDE SEQUENCE [LARGE SCALE GENOMIC DNA]</scope>
    <source>
        <strain evidence="2 3">PL171</strain>
    </source>
</reference>
<organism evidence="2 3">
    <name type="scientific">Catenaria anguillulae PL171</name>
    <dbReference type="NCBI Taxonomy" id="765915"/>
    <lineage>
        <taxon>Eukaryota</taxon>
        <taxon>Fungi</taxon>
        <taxon>Fungi incertae sedis</taxon>
        <taxon>Blastocladiomycota</taxon>
        <taxon>Blastocladiomycetes</taxon>
        <taxon>Blastocladiales</taxon>
        <taxon>Catenariaceae</taxon>
        <taxon>Catenaria</taxon>
    </lineage>
</organism>
<sequence>MPISGSCWTADSAEQRHPRATRSVDSVNKYANPETDHAAQFDAAAIEYDLSGHSPPPTFFEHVIESADLRLLDEDPNPSASSNSAKEIPMRRLHLFTIFLNKDPLDHILLDADKLANALDQESGARRGASRQHKPKDVVHGSGFVGALYVDEDGDEYESQDGDYLFDEPMFVTLDIKDMMVQYVCGEPYRHLDPIAECMVPTRHTPIRLRRSVSPMARPTLPYSAHCRCHRIRPDRLGRPRTLCDARHCPGQFCSPQIQCR</sequence>
<protein>
    <submittedName>
        <fullName evidence="2">Uncharacterized protein</fullName>
    </submittedName>
</protein>
<evidence type="ECO:0000256" key="1">
    <source>
        <dbReference type="SAM" id="MobiDB-lite"/>
    </source>
</evidence>
<evidence type="ECO:0000313" key="2">
    <source>
        <dbReference type="EMBL" id="ORZ34537.1"/>
    </source>
</evidence>
<evidence type="ECO:0000313" key="3">
    <source>
        <dbReference type="Proteomes" id="UP000193411"/>
    </source>
</evidence>
<comment type="caution">
    <text evidence="2">The sequence shown here is derived from an EMBL/GenBank/DDBJ whole genome shotgun (WGS) entry which is preliminary data.</text>
</comment>
<keyword evidence="3" id="KW-1185">Reference proteome</keyword>
<dbReference type="AlphaFoldDB" id="A0A1Y2HIU6"/>
<accession>A0A1Y2HIU6</accession>
<proteinExistence type="predicted"/>
<dbReference type="Proteomes" id="UP000193411">
    <property type="component" value="Unassembled WGS sequence"/>
</dbReference>
<dbReference type="EMBL" id="MCFL01000027">
    <property type="protein sequence ID" value="ORZ34537.1"/>
    <property type="molecule type" value="Genomic_DNA"/>
</dbReference>
<feature type="region of interest" description="Disordered" evidence="1">
    <location>
        <begin position="1"/>
        <end position="24"/>
    </location>
</feature>
<name>A0A1Y2HIU6_9FUNG</name>